<evidence type="ECO:0000256" key="2">
    <source>
        <dbReference type="ARBA" id="ARBA00024764"/>
    </source>
</evidence>
<proteinExistence type="inferred from homology"/>
<dbReference type="NCBIfam" id="NF045758">
    <property type="entry name" value="YlxM"/>
    <property type="match status" value="1"/>
</dbReference>
<organism evidence="4 5">
    <name type="scientific">Candidatus Blautia pullicola</name>
    <dbReference type="NCBI Taxonomy" id="2838498"/>
    <lineage>
        <taxon>Bacteria</taxon>
        <taxon>Bacillati</taxon>
        <taxon>Bacillota</taxon>
        <taxon>Clostridia</taxon>
        <taxon>Lachnospirales</taxon>
        <taxon>Lachnospiraceae</taxon>
        <taxon>Blautia</taxon>
    </lineage>
</organism>
<dbReference type="HAMAP" id="MF_00245">
    <property type="entry name" value="UPF0122"/>
    <property type="match status" value="1"/>
</dbReference>
<dbReference type="PANTHER" id="PTHR40083">
    <property type="entry name" value="UPF0122 PROTEIN CBO2450/CLC_2298"/>
    <property type="match status" value="1"/>
</dbReference>
<dbReference type="SUPFAM" id="SSF88659">
    <property type="entry name" value="Sigma3 and sigma4 domains of RNA polymerase sigma factors"/>
    <property type="match status" value="1"/>
</dbReference>
<dbReference type="Gene3D" id="1.10.10.10">
    <property type="entry name" value="Winged helix-like DNA-binding domain superfamily/Winged helix DNA-binding domain"/>
    <property type="match status" value="1"/>
</dbReference>
<dbReference type="PANTHER" id="PTHR40083:SF1">
    <property type="entry name" value="UPF0122 PROTEIN YLXM"/>
    <property type="match status" value="1"/>
</dbReference>
<reference evidence="4" key="1">
    <citation type="journal article" date="2021" name="PeerJ">
        <title>Extensive microbial diversity within the chicken gut microbiome revealed by metagenomics and culture.</title>
        <authorList>
            <person name="Gilroy R."/>
            <person name="Ravi A."/>
            <person name="Getino M."/>
            <person name="Pursley I."/>
            <person name="Horton D.L."/>
            <person name="Alikhan N.F."/>
            <person name="Baker D."/>
            <person name="Gharbi K."/>
            <person name="Hall N."/>
            <person name="Watson M."/>
            <person name="Adriaenssens E.M."/>
            <person name="Foster-Nyarko E."/>
            <person name="Jarju S."/>
            <person name="Secka A."/>
            <person name="Antonio M."/>
            <person name="Oren A."/>
            <person name="Chaudhuri R.R."/>
            <person name="La Ragione R."/>
            <person name="Hildebrand F."/>
            <person name="Pallen M.J."/>
        </authorList>
    </citation>
    <scope>NUCLEOTIDE SEQUENCE</scope>
    <source>
        <strain evidence="4">1068</strain>
    </source>
</reference>
<comment type="similarity">
    <text evidence="1 3">Belongs to the UPF0122 family.</text>
</comment>
<gene>
    <name evidence="4" type="ORF">H9809_03215</name>
</gene>
<dbReference type="InterPro" id="IPR036388">
    <property type="entry name" value="WH-like_DNA-bd_sf"/>
</dbReference>
<protein>
    <recommendedName>
        <fullName evidence="3">UPF0122 protein H9809_03215</fullName>
    </recommendedName>
</protein>
<dbReference type="EMBL" id="DXBG01000076">
    <property type="protein sequence ID" value="HIZ64901.1"/>
    <property type="molecule type" value="Genomic_DNA"/>
</dbReference>
<evidence type="ECO:0000256" key="3">
    <source>
        <dbReference type="HAMAP-Rule" id="MF_00245"/>
    </source>
</evidence>
<dbReference type="InterPro" id="IPR007394">
    <property type="entry name" value="UPF0122"/>
</dbReference>
<evidence type="ECO:0000313" key="5">
    <source>
        <dbReference type="Proteomes" id="UP000824056"/>
    </source>
</evidence>
<reference evidence="4" key="2">
    <citation type="submission" date="2021-04" db="EMBL/GenBank/DDBJ databases">
        <authorList>
            <person name="Gilroy R."/>
        </authorList>
    </citation>
    <scope>NUCLEOTIDE SEQUENCE</scope>
    <source>
        <strain evidence="4">1068</strain>
    </source>
</reference>
<dbReference type="InterPro" id="IPR013324">
    <property type="entry name" value="RNA_pol_sigma_r3/r4-like"/>
</dbReference>
<dbReference type="InterPro" id="IPR054831">
    <property type="entry name" value="UPF0122_fam_protein"/>
</dbReference>
<accession>A0A9D2FQQ5</accession>
<dbReference type="Pfam" id="PF04297">
    <property type="entry name" value="UPF0122"/>
    <property type="match status" value="1"/>
</dbReference>
<name>A0A9D2FQQ5_9FIRM</name>
<dbReference type="GO" id="GO:0003677">
    <property type="term" value="F:DNA binding"/>
    <property type="evidence" value="ECO:0007669"/>
    <property type="project" value="UniProtKB-KW"/>
</dbReference>
<keyword evidence="4" id="KW-0238">DNA-binding</keyword>
<evidence type="ECO:0000313" key="4">
    <source>
        <dbReference type="EMBL" id="HIZ64901.1"/>
    </source>
</evidence>
<comment type="caution">
    <text evidence="4">The sequence shown here is derived from an EMBL/GenBank/DDBJ whole genome shotgun (WGS) entry which is preliminary data.</text>
</comment>
<comment type="function">
    <text evidence="2 3">Might take part in the signal recognition particle (SRP) pathway. This is inferred from the conservation of its genetic proximity to ftsY/ffh. May be a regulatory protein.</text>
</comment>
<sequence length="121" mass="14305">MIGKVIRVEKIVEQTLLYDFYGELLTEHQRRVYEDVVLNDYSLSEVADQLGISRQGVHDNLKRCSKALQDYEEKLHLVEKFVKIKDKIRRIHRLSKECDSMSKQELVSQVEQISQEILEEL</sequence>
<dbReference type="AlphaFoldDB" id="A0A9D2FQQ5"/>
<evidence type="ECO:0000256" key="1">
    <source>
        <dbReference type="ARBA" id="ARBA00008720"/>
    </source>
</evidence>
<dbReference type="Proteomes" id="UP000824056">
    <property type="component" value="Unassembled WGS sequence"/>
</dbReference>